<evidence type="ECO:0000313" key="2">
    <source>
        <dbReference type="EMBL" id="CAB4991368.1"/>
    </source>
</evidence>
<protein>
    <submittedName>
        <fullName evidence="2">Unannotated protein</fullName>
    </submittedName>
</protein>
<reference evidence="2" key="1">
    <citation type="submission" date="2020-05" db="EMBL/GenBank/DDBJ databases">
        <authorList>
            <person name="Chiriac C."/>
            <person name="Salcher M."/>
            <person name="Ghai R."/>
            <person name="Kavagutti S V."/>
        </authorList>
    </citation>
    <scope>NUCLEOTIDE SEQUENCE</scope>
</reference>
<accession>A0A6J7NFR1</accession>
<sequence>MPFRSKGPVKVTLLESLPAHIVIIADQLALALPNVDRLVPFVEATKARPGPPCQ</sequence>
<dbReference type="EMBL" id="CAFBON010000112">
    <property type="protein sequence ID" value="CAB4991368.1"/>
    <property type="molecule type" value="Genomic_DNA"/>
</dbReference>
<gene>
    <name evidence="1" type="ORF">UFOPK3001_02518</name>
    <name evidence="2" type="ORF">UFOPK3954_01182</name>
</gene>
<organism evidence="2">
    <name type="scientific">freshwater metagenome</name>
    <dbReference type="NCBI Taxonomy" id="449393"/>
    <lineage>
        <taxon>unclassified sequences</taxon>
        <taxon>metagenomes</taxon>
        <taxon>ecological metagenomes</taxon>
    </lineage>
</organism>
<evidence type="ECO:0000313" key="1">
    <source>
        <dbReference type="EMBL" id="CAB4826641.1"/>
    </source>
</evidence>
<proteinExistence type="predicted"/>
<name>A0A6J7NFR1_9ZZZZ</name>
<dbReference type="AlphaFoldDB" id="A0A6J7NFR1"/>
<dbReference type="EMBL" id="CAFAAJ010000260">
    <property type="protein sequence ID" value="CAB4826641.1"/>
    <property type="molecule type" value="Genomic_DNA"/>
</dbReference>